<dbReference type="AlphaFoldDB" id="A0A845AAI4"/>
<dbReference type="GO" id="GO:0019877">
    <property type="term" value="P:diaminopimelate biosynthetic process"/>
    <property type="evidence" value="ECO:0007669"/>
    <property type="project" value="UniProtKB-ARBA"/>
</dbReference>
<feature type="binding site" evidence="2">
    <location>
        <position position="106"/>
    </location>
    <ligand>
        <name>Mn(2+)</name>
        <dbReference type="ChEBI" id="CHEBI:29035"/>
        <label>2</label>
    </ligand>
</feature>
<dbReference type="GO" id="GO:0046872">
    <property type="term" value="F:metal ion binding"/>
    <property type="evidence" value="ECO:0007669"/>
    <property type="project" value="UniProtKB-KW"/>
</dbReference>
<gene>
    <name evidence="4" type="ORF">GRI62_13270</name>
</gene>
<comment type="cofactor">
    <cofactor evidence="2">
        <name>Mn(2+)</name>
        <dbReference type="ChEBI" id="CHEBI:29035"/>
    </cofactor>
    <text evidence="2">The Mn(2+) ion enhances activity.</text>
</comment>
<protein>
    <submittedName>
        <fullName evidence="4">Amidohydrolase</fullName>
    </submittedName>
</protein>
<feature type="binding site" evidence="2">
    <location>
        <position position="170"/>
    </location>
    <ligand>
        <name>Mn(2+)</name>
        <dbReference type="ChEBI" id="CHEBI:29035"/>
        <label>2</label>
    </ligand>
</feature>
<proteinExistence type="predicted"/>
<keyword evidence="5" id="KW-1185">Reference proteome</keyword>
<dbReference type="Pfam" id="PF01546">
    <property type="entry name" value="Peptidase_M20"/>
    <property type="match status" value="1"/>
</dbReference>
<feature type="domain" description="Peptidase M20 dimerisation" evidence="3">
    <location>
        <begin position="194"/>
        <end position="290"/>
    </location>
</feature>
<dbReference type="OrthoDB" id="9777385at2"/>
<keyword evidence="2" id="KW-0464">Manganese</keyword>
<dbReference type="Gene3D" id="3.40.630.10">
    <property type="entry name" value="Zn peptidases"/>
    <property type="match status" value="1"/>
</dbReference>
<evidence type="ECO:0000313" key="5">
    <source>
        <dbReference type="Proteomes" id="UP000460626"/>
    </source>
</evidence>
<dbReference type="PANTHER" id="PTHR11014">
    <property type="entry name" value="PEPTIDASE M20 FAMILY MEMBER"/>
    <property type="match status" value="1"/>
</dbReference>
<feature type="binding site" evidence="2">
    <location>
        <position position="140"/>
    </location>
    <ligand>
        <name>Mn(2+)</name>
        <dbReference type="ChEBI" id="CHEBI:29035"/>
        <label>2</label>
    </ligand>
</feature>
<dbReference type="RefSeq" id="WP_131451199.1">
    <property type="nucleotide sequence ID" value="NZ_BMJK01000001.1"/>
</dbReference>
<dbReference type="InterPro" id="IPR011650">
    <property type="entry name" value="Peptidase_M20_dimer"/>
</dbReference>
<dbReference type="InterPro" id="IPR036264">
    <property type="entry name" value="Bact_exopeptidase_dim_dom"/>
</dbReference>
<dbReference type="PANTHER" id="PTHR11014:SF169">
    <property type="entry name" value="CLAN MH, FAMILY M20, PEPTIDASE T-LIKE METALLOPEPTIDASE"/>
    <property type="match status" value="1"/>
</dbReference>
<dbReference type="NCBIfam" id="TIGR01891">
    <property type="entry name" value="amidohydrolases"/>
    <property type="match status" value="1"/>
</dbReference>
<reference evidence="4 5" key="1">
    <citation type="submission" date="2019-12" db="EMBL/GenBank/DDBJ databases">
        <title>Genomic-based taxomic classification of the family Erythrobacteraceae.</title>
        <authorList>
            <person name="Xu L."/>
        </authorList>
    </citation>
    <scope>NUCLEOTIDE SEQUENCE [LARGE SCALE GENOMIC DNA]</scope>
    <source>
        <strain evidence="4 5">RC4-10-4</strain>
    </source>
</reference>
<dbReference type="Gene3D" id="3.30.70.360">
    <property type="match status" value="1"/>
</dbReference>
<keyword evidence="1 4" id="KW-0378">Hydrolase</keyword>
<dbReference type="GO" id="GO:0050118">
    <property type="term" value="F:N-acetyldiaminopimelate deacetylase activity"/>
    <property type="evidence" value="ECO:0007669"/>
    <property type="project" value="UniProtKB-ARBA"/>
</dbReference>
<dbReference type="InterPro" id="IPR017439">
    <property type="entry name" value="Amidohydrolase"/>
</dbReference>
<dbReference type="CDD" id="cd03886">
    <property type="entry name" value="M20_Acy1"/>
    <property type="match status" value="1"/>
</dbReference>
<keyword evidence="2" id="KW-0479">Metal-binding</keyword>
<dbReference type="Pfam" id="PF07687">
    <property type="entry name" value="M20_dimer"/>
    <property type="match status" value="1"/>
</dbReference>
<evidence type="ECO:0000256" key="1">
    <source>
        <dbReference type="ARBA" id="ARBA00022801"/>
    </source>
</evidence>
<accession>A0A845AAI4</accession>
<feature type="binding site" evidence="2">
    <location>
        <position position="372"/>
    </location>
    <ligand>
        <name>Mn(2+)</name>
        <dbReference type="ChEBI" id="CHEBI:29035"/>
        <label>2</label>
    </ligand>
</feature>
<evidence type="ECO:0000256" key="2">
    <source>
        <dbReference type="PIRSR" id="PIRSR005962-1"/>
    </source>
</evidence>
<dbReference type="PIRSF" id="PIRSF005962">
    <property type="entry name" value="Pept_M20D_amidohydro"/>
    <property type="match status" value="1"/>
</dbReference>
<dbReference type="SUPFAM" id="SSF55031">
    <property type="entry name" value="Bacterial exopeptidase dimerisation domain"/>
    <property type="match status" value="1"/>
</dbReference>
<comment type="caution">
    <text evidence="4">The sequence shown here is derived from an EMBL/GenBank/DDBJ whole genome shotgun (WGS) entry which is preliminary data.</text>
</comment>
<dbReference type="Proteomes" id="UP000460626">
    <property type="component" value="Unassembled WGS sequence"/>
</dbReference>
<evidence type="ECO:0000259" key="3">
    <source>
        <dbReference type="Pfam" id="PF07687"/>
    </source>
</evidence>
<feature type="binding site" evidence="2">
    <location>
        <position position="104"/>
    </location>
    <ligand>
        <name>Mn(2+)</name>
        <dbReference type="ChEBI" id="CHEBI:29035"/>
        <label>2</label>
    </ligand>
</feature>
<sequence>MLTRSLLDAARGHADAIISLRRAIHAEPELGLETPRTLAKVKAALADLPLEWREGPGCTGAVAVLKGGRPGRSVLLRGDMDALPMTERTGLAFASTIDGRMHACGHDAHTAMLAGAARVLADRRDDLAGEVRFMFQPGEEGFHGARFMLEDGLLGGAGDYPLPDAAFAIHIWPNAPHGRVEARAGAMMASADMIEITVTGKGGHASMPQDAVDPVPVAAEIVIALQSMITRRFAATEATVLTIGKIEAGTTNNVIPDSAYLLGTIRTLSPERRAAMREAAREVAENIARAHRCTAEIKITPGFPPTINDARAVALGETVATDLGGEHPWQTRPAPTMGAEDFSYVLEKIPGAMFFVGVAAKGADWQDCCGLHSTHMVLDEAVLPKGTAFLAGCATRFLDRGFD</sequence>
<dbReference type="EMBL" id="WTYH01000001">
    <property type="protein sequence ID" value="MXO94569.1"/>
    <property type="molecule type" value="Genomic_DNA"/>
</dbReference>
<name>A0A845AAI4_9SPHN</name>
<dbReference type="SUPFAM" id="SSF53187">
    <property type="entry name" value="Zn-dependent exopeptidases"/>
    <property type="match status" value="1"/>
</dbReference>
<evidence type="ECO:0000313" key="4">
    <source>
        <dbReference type="EMBL" id="MXO94569.1"/>
    </source>
</evidence>
<dbReference type="FunFam" id="3.30.70.360:FF:000001">
    <property type="entry name" value="N-acetyldiaminopimelate deacetylase"/>
    <property type="match status" value="1"/>
</dbReference>
<organism evidence="4 5">
    <name type="scientific">Aurantiacibacter arachoides</name>
    <dbReference type="NCBI Taxonomy" id="1850444"/>
    <lineage>
        <taxon>Bacteria</taxon>
        <taxon>Pseudomonadati</taxon>
        <taxon>Pseudomonadota</taxon>
        <taxon>Alphaproteobacteria</taxon>
        <taxon>Sphingomonadales</taxon>
        <taxon>Erythrobacteraceae</taxon>
        <taxon>Aurantiacibacter</taxon>
    </lineage>
</organism>
<dbReference type="InterPro" id="IPR002933">
    <property type="entry name" value="Peptidase_M20"/>
</dbReference>